<comment type="caution">
    <text evidence="2">The sequence shown here is derived from an EMBL/GenBank/DDBJ whole genome shotgun (WGS) entry which is preliminary data.</text>
</comment>
<gene>
    <name evidence="2" type="ORF">LCGC14_2687870</name>
</gene>
<sequence>VLQGYNGVAAADDKHQIIVGAEAFGQGPENNLLKPMIENVAANLGEDYIHSAQMTADSGFHCKDSVEYCFDENIDAYVADGNFRKRDPRFIDRDRYQPKNRKAKWFKAEDFDYDPETQNCRCPAGNAMWPSGKRVIEGNEYASFTGYLNKCSDCPLQNQCMRHPVKACGRQVSIKLERKINTSLSDIDRMKEKIDSDEGRHTYSKRLGTIEPVFGNINTTKRLNRFSLRGKTKVNAQWLMFCMVHNVEKIQRYGDRV</sequence>
<proteinExistence type="predicted"/>
<dbReference type="InterPro" id="IPR025668">
    <property type="entry name" value="Tnp_DDE_dom"/>
</dbReference>
<feature type="non-terminal residue" evidence="2">
    <location>
        <position position="1"/>
    </location>
</feature>
<organism evidence="2">
    <name type="scientific">marine sediment metagenome</name>
    <dbReference type="NCBI Taxonomy" id="412755"/>
    <lineage>
        <taxon>unclassified sequences</taxon>
        <taxon>metagenomes</taxon>
        <taxon>ecological metagenomes</taxon>
    </lineage>
</organism>
<dbReference type="EMBL" id="LAZR01047557">
    <property type="protein sequence ID" value="KKK93939.1"/>
    <property type="molecule type" value="Genomic_DNA"/>
</dbReference>
<dbReference type="Pfam" id="PF13751">
    <property type="entry name" value="DDE_Tnp_1_6"/>
    <property type="match status" value="1"/>
</dbReference>
<evidence type="ECO:0000259" key="1">
    <source>
        <dbReference type="Pfam" id="PF13751"/>
    </source>
</evidence>
<feature type="domain" description="Transposase DDE" evidence="1">
    <location>
        <begin position="122"/>
        <end position="250"/>
    </location>
</feature>
<protein>
    <recommendedName>
        <fullName evidence="1">Transposase DDE domain-containing protein</fullName>
    </recommendedName>
</protein>
<reference evidence="2" key="1">
    <citation type="journal article" date="2015" name="Nature">
        <title>Complex archaea that bridge the gap between prokaryotes and eukaryotes.</title>
        <authorList>
            <person name="Spang A."/>
            <person name="Saw J.H."/>
            <person name="Jorgensen S.L."/>
            <person name="Zaremba-Niedzwiedzka K."/>
            <person name="Martijn J."/>
            <person name="Lind A.E."/>
            <person name="van Eijk R."/>
            <person name="Schleper C."/>
            <person name="Guy L."/>
            <person name="Ettema T.J."/>
        </authorList>
    </citation>
    <scope>NUCLEOTIDE SEQUENCE</scope>
</reference>
<evidence type="ECO:0000313" key="2">
    <source>
        <dbReference type="EMBL" id="KKK93939.1"/>
    </source>
</evidence>
<name>A0A0F9BU52_9ZZZZ</name>
<dbReference type="PANTHER" id="PTHR33408">
    <property type="entry name" value="TRANSPOSASE"/>
    <property type="match status" value="1"/>
</dbReference>
<dbReference type="AlphaFoldDB" id="A0A0F9BU52"/>
<dbReference type="PANTHER" id="PTHR33408:SF2">
    <property type="entry name" value="TRANSPOSASE DDE DOMAIN-CONTAINING PROTEIN"/>
    <property type="match status" value="1"/>
</dbReference>
<accession>A0A0F9BU52</accession>